<dbReference type="Gene3D" id="3.10.580.10">
    <property type="entry name" value="CBS-domain"/>
    <property type="match status" value="1"/>
</dbReference>
<evidence type="ECO:0000256" key="16">
    <source>
        <dbReference type="PIRSR" id="PIRSR006404-2"/>
    </source>
</evidence>
<protein>
    <recommendedName>
        <fullName evidence="14">Zinc metalloprotease</fullName>
    </recommendedName>
</protein>
<keyword evidence="5 14" id="KW-0812">Transmembrane</keyword>
<keyword evidence="20" id="KW-1185">Reference proteome</keyword>
<dbReference type="GO" id="GO:0006508">
    <property type="term" value="P:proteolysis"/>
    <property type="evidence" value="ECO:0007669"/>
    <property type="project" value="UniProtKB-KW"/>
</dbReference>
<evidence type="ECO:0000256" key="12">
    <source>
        <dbReference type="ARBA" id="ARBA00023122"/>
    </source>
</evidence>
<accession>A0A2T1LWK4</accession>
<keyword evidence="6 14" id="KW-0479">Metal-binding</keyword>
<dbReference type="EMBL" id="PXOH01000014">
    <property type="protein sequence ID" value="PSF36287.1"/>
    <property type="molecule type" value="Genomic_DNA"/>
</dbReference>
<dbReference type="GO" id="GO:0046872">
    <property type="term" value="F:metal ion binding"/>
    <property type="evidence" value="ECO:0007669"/>
    <property type="project" value="UniProtKB-UniRule"/>
</dbReference>
<dbReference type="InterPro" id="IPR046342">
    <property type="entry name" value="CBS_dom_sf"/>
</dbReference>
<evidence type="ECO:0000313" key="20">
    <source>
        <dbReference type="Proteomes" id="UP000239001"/>
    </source>
</evidence>
<dbReference type="GO" id="GO:0008237">
    <property type="term" value="F:metallopeptidase activity"/>
    <property type="evidence" value="ECO:0007669"/>
    <property type="project" value="UniProtKB-UniRule"/>
</dbReference>
<name>A0A2T1LWK4_9CHRO</name>
<feature type="active site" evidence="15">
    <location>
        <position position="68"/>
    </location>
</feature>
<dbReference type="PANTHER" id="PTHR39188:SF3">
    <property type="entry name" value="STAGE IV SPORULATION PROTEIN FB"/>
    <property type="match status" value="1"/>
</dbReference>
<feature type="binding site" evidence="16">
    <location>
        <position position="163"/>
    </location>
    <ligand>
        <name>Zn(2+)</name>
        <dbReference type="ChEBI" id="CHEBI:29105"/>
        <note>catalytic</note>
    </ligand>
</feature>
<gene>
    <name evidence="19" type="ORF">C7H19_13860</name>
</gene>
<dbReference type="PIRSF" id="PIRSF006404">
    <property type="entry name" value="UCP006404_Pept_M50_CBS"/>
    <property type="match status" value="1"/>
</dbReference>
<evidence type="ECO:0000256" key="15">
    <source>
        <dbReference type="PIRSR" id="PIRSR006404-1"/>
    </source>
</evidence>
<dbReference type="OrthoDB" id="166377at2"/>
<feature type="transmembrane region" description="Helical" evidence="14">
    <location>
        <begin position="193"/>
        <end position="224"/>
    </location>
</feature>
<dbReference type="AlphaFoldDB" id="A0A2T1LWK4"/>
<dbReference type="Proteomes" id="UP000239001">
    <property type="component" value="Unassembled WGS sequence"/>
</dbReference>
<keyword evidence="3 14" id="KW-1003">Cell membrane</keyword>
<evidence type="ECO:0000256" key="8">
    <source>
        <dbReference type="ARBA" id="ARBA00022801"/>
    </source>
</evidence>
<keyword evidence="10 14" id="KW-1133">Transmembrane helix</keyword>
<evidence type="ECO:0000256" key="11">
    <source>
        <dbReference type="ARBA" id="ARBA00023049"/>
    </source>
</evidence>
<dbReference type="PROSITE" id="PS51371">
    <property type="entry name" value="CBS"/>
    <property type="match status" value="1"/>
</dbReference>
<evidence type="ECO:0000256" key="10">
    <source>
        <dbReference type="ARBA" id="ARBA00022989"/>
    </source>
</evidence>
<feature type="transmembrane region" description="Helical" evidence="14">
    <location>
        <begin position="46"/>
        <end position="66"/>
    </location>
</feature>
<sequence>MRSSWRIGTLFGIPLYIDASWLLILVFVTLINAGNVTATGLTHDNWFLGGFFGFLLALLLFVSVLLHELGHSLVARAQGINVKSITLFLFGGLASIEKESQQPLGALSVAIAGPLVSLSLFVLFSALSQFWSSSTIIGFLTEDLANLNLVLAIFNLIPGLPLDGGQILKALVWKATGDRLMGMRWASASGQILGWLGMILGGLVVIIVGDVGGLWVSFIGWFILRNATAYERLTVLQESLLDLTASDAMSHDFRVVNAHLSIQEFIETYLLSGLATPMVYYAASDGRYRGMIEQNEVQEIERSQWSSKTLSEIVHPLTVIPSVTEKTPLVSVIKALEASKERYLTVLSPAGAVSGVIDRGDLVKAIAQKQNIPITEAQIKQIKNEGTYPTYLQLSAIAQSLEN</sequence>
<dbReference type="InterPro" id="IPR016483">
    <property type="entry name" value="UCP006404_Pept_M50_CBS"/>
</dbReference>
<feature type="domain" description="CBS" evidence="18">
    <location>
        <begin position="314"/>
        <end position="374"/>
    </location>
</feature>
<comment type="subcellular location">
    <subcellularLocation>
        <location evidence="1 14">Cell membrane</location>
        <topology evidence="1 14">Multi-pass membrane protein</topology>
    </subcellularLocation>
</comment>
<reference evidence="19 20" key="1">
    <citation type="submission" date="2018-03" db="EMBL/GenBank/DDBJ databases">
        <title>The ancient ancestry and fast evolution of plastids.</title>
        <authorList>
            <person name="Moore K.R."/>
            <person name="Magnabosco C."/>
            <person name="Momper L."/>
            <person name="Gold D.A."/>
            <person name="Bosak T."/>
            <person name="Fournier G.P."/>
        </authorList>
    </citation>
    <scope>NUCLEOTIDE SEQUENCE [LARGE SCALE GENOMIC DNA]</scope>
    <source>
        <strain evidence="19 20">CCALA 016</strain>
    </source>
</reference>
<dbReference type="Pfam" id="PF02163">
    <property type="entry name" value="Peptidase_M50"/>
    <property type="match status" value="2"/>
</dbReference>
<organism evidence="19 20">
    <name type="scientific">Aphanothece hegewaldii CCALA 016</name>
    <dbReference type="NCBI Taxonomy" id="2107694"/>
    <lineage>
        <taxon>Bacteria</taxon>
        <taxon>Bacillati</taxon>
        <taxon>Cyanobacteriota</taxon>
        <taxon>Cyanophyceae</taxon>
        <taxon>Oscillatoriophycideae</taxon>
        <taxon>Chroococcales</taxon>
        <taxon>Aphanothecaceae</taxon>
        <taxon>Aphanothece</taxon>
    </lineage>
</organism>
<comment type="cofactor">
    <cofactor evidence="14 16">
        <name>Zn(2+)</name>
        <dbReference type="ChEBI" id="CHEBI:29105"/>
    </cofactor>
    <text evidence="14 16">Binds 1 zinc ion per subunit.</text>
</comment>
<evidence type="ECO:0000256" key="5">
    <source>
        <dbReference type="ARBA" id="ARBA00022692"/>
    </source>
</evidence>
<keyword evidence="13 14" id="KW-0472">Membrane</keyword>
<evidence type="ECO:0000256" key="2">
    <source>
        <dbReference type="ARBA" id="ARBA00007931"/>
    </source>
</evidence>
<dbReference type="PANTHER" id="PTHR39188">
    <property type="entry name" value="MEMBRANE-ASSOCIATED ZINC METALLOPROTEASE M50B"/>
    <property type="match status" value="1"/>
</dbReference>
<reference evidence="19 20" key="2">
    <citation type="submission" date="2018-03" db="EMBL/GenBank/DDBJ databases">
        <authorList>
            <person name="Keele B.F."/>
        </authorList>
    </citation>
    <scope>NUCLEOTIDE SEQUENCE [LARGE SCALE GENOMIC DNA]</scope>
    <source>
        <strain evidence="19 20">CCALA 016</strain>
    </source>
</reference>
<evidence type="ECO:0000256" key="14">
    <source>
        <dbReference type="PIRNR" id="PIRNR006404"/>
    </source>
</evidence>
<evidence type="ECO:0000256" key="9">
    <source>
        <dbReference type="ARBA" id="ARBA00022833"/>
    </source>
</evidence>
<evidence type="ECO:0000256" key="6">
    <source>
        <dbReference type="ARBA" id="ARBA00022723"/>
    </source>
</evidence>
<feature type="transmembrane region" description="Helical" evidence="14">
    <location>
        <begin position="147"/>
        <end position="172"/>
    </location>
</feature>
<dbReference type="SUPFAM" id="SSF54631">
    <property type="entry name" value="CBS-domain pair"/>
    <property type="match status" value="1"/>
</dbReference>
<keyword evidence="9 14" id="KW-0862">Zinc</keyword>
<keyword evidence="12 17" id="KW-0129">CBS domain</keyword>
<feature type="binding site" evidence="16">
    <location>
        <position position="67"/>
    </location>
    <ligand>
        <name>Zn(2+)</name>
        <dbReference type="ChEBI" id="CHEBI:29105"/>
        <note>catalytic</note>
    </ligand>
</feature>
<evidence type="ECO:0000256" key="4">
    <source>
        <dbReference type="ARBA" id="ARBA00022670"/>
    </source>
</evidence>
<keyword evidence="4 14" id="KW-0645">Protease</keyword>
<feature type="transmembrane region" description="Helical" evidence="14">
    <location>
        <begin position="12"/>
        <end position="34"/>
    </location>
</feature>
<evidence type="ECO:0000259" key="18">
    <source>
        <dbReference type="PROSITE" id="PS51371"/>
    </source>
</evidence>
<comment type="similarity">
    <text evidence="2 14">Belongs to the peptidase M50B family.</text>
</comment>
<dbReference type="RefSeq" id="WP_106457501.1">
    <property type="nucleotide sequence ID" value="NZ_PXOH01000014.1"/>
</dbReference>
<dbReference type="InterPro" id="IPR000644">
    <property type="entry name" value="CBS_dom"/>
</dbReference>
<feature type="transmembrane region" description="Helical" evidence="14">
    <location>
        <begin position="104"/>
        <end position="127"/>
    </location>
</feature>
<evidence type="ECO:0000256" key="17">
    <source>
        <dbReference type="PROSITE-ProRule" id="PRU00703"/>
    </source>
</evidence>
<keyword evidence="11 14" id="KW-0482">Metalloprotease</keyword>
<dbReference type="InterPro" id="IPR008915">
    <property type="entry name" value="Peptidase_M50"/>
</dbReference>
<evidence type="ECO:0000313" key="19">
    <source>
        <dbReference type="EMBL" id="PSF36287.1"/>
    </source>
</evidence>
<evidence type="ECO:0000256" key="13">
    <source>
        <dbReference type="ARBA" id="ARBA00023136"/>
    </source>
</evidence>
<keyword evidence="7" id="KW-0677">Repeat</keyword>
<comment type="caution">
    <text evidence="19">The sequence shown here is derived from an EMBL/GenBank/DDBJ whole genome shotgun (WGS) entry which is preliminary data.</text>
</comment>
<evidence type="ECO:0000256" key="1">
    <source>
        <dbReference type="ARBA" id="ARBA00004651"/>
    </source>
</evidence>
<proteinExistence type="inferred from homology"/>
<feature type="binding site" evidence="16">
    <location>
        <position position="71"/>
    </location>
    <ligand>
        <name>Zn(2+)</name>
        <dbReference type="ChEBI" id="CHEBI:29105"/>
        <note>catalytic</note>
    </ligand>
</feature>
<keyword evidence="8 14" id="KW-0378">Hydrolase</keyword>
<evidence type="ECO:0000256" key="3">
    <source>
        <dbReference type="ARBA" id="ARBA00022475"/>
    </source>
</evidence>
<dbReference type="GO" id="GO:0005886">
    <property type="term" value="C:plasma membrane"/>
    <property type="evidence" value="ECO:0007669"/>
    <property type="project" value="UniProtKB-SubCell"/>
</dbReference>
<dbReference type="CDD" id="cd06164">
    <property type="entry name" value="S2P-M50_SpoIVFB_CBS"/>
    <property type="match status" value="1"/>
</dbReference>
<evidence type="ECO:0000256" key="7">
    <source>
        <dbReference type="ARBA" id="ARBA00022737"/>
    </source>
</evidence>